<comment type="caution">
    <text evidence="2">The sequence shown here is derived from an EMBL/GenBank/DDBJ whole genome shotgun (WGS) entry which is preliminary data.</text>
</comment>
<evidence type="ECO:0000313" key="3">
    <source>
        <dbReference type="Proteomes" id="UP000285376"/>
    </source>
</evidence>
<keyword evidence="2" id="KW-0540">Nuclease</keyword>
<dbReference type="Pfam" id="PF07510">
    <property type="entry name" value="GmrSD_C"/>
    <property type="match status" value="1"/>
</dbReference>
<dbReference type="GO" id="GO:0004519">
    <property type="term" value="F:endonuclease activity"/>
    <property type="evidence" value="ECO:0007669"/>
    <property type="project" value="UniProtKB-KW"/>
</dbReference>
<feature type="domain" description="GmrSD restriction endonucleases C-terminal" evidence="1">
    <location>
        <begin position="60"/>
        <end position="219"/>
    </location>
</feature>
<dbReference type="Proteomes" id="UP000285376">
    <property type="component" value="Unassembled WGS sequence"/>
</dbReference>
<name>A0A417Z6K8_9MICO</name>
<accession>A0A417Z6K8</accession>
<dbReference type="InterPro" id="IPR011089">
    <property type="entry name" value="GmrSD_C"/>
</dbReference>
<gene>
    <name evidence="2" type="ORF">D1832_07325</name>
</gene>
<keyword evidence="2" id="KW-0255">Endonuclease</keyword>
<evidence type="ECO:0000259" key="1">
    <source>
        <dbReference type="Pfam" id="PF07510"/>
    </source>
</evidence>
<keyword evidence="2" id="KW-0378">Hydrolase</keyword>
<proteinExistence type="predicted"/>
<sequence length="345" mass="37933">MGLAALESWSVRRMLMRMTTKDVNKFAVVLLRALAKAPVNQAGSVLRRVLSEQTAVSRVWPTDAELQDDLSDAKVYGNIRQDRLRLVLGTVEQSLRDESAMHESITLPERLQIEHVMPQGWRAYWDEGLDPEAAVKRDRRVHSIGNLTLVTQALNGSLSNRPWSDAMAQGLDKGGHPGEGKRTLLNQFSLLVLNKELLDGHPDRWTEDDIRVRSLAMAKRICSIWPGPDLEARPSITPALSGREGRGRDDLWDASSVQALADDCSGAIGAVLDQLAAIAPEGWSTVEFQSVGIASPHSALGGLSAKLAAKFPGLPNVVAFEERSGQWFWSVSTDFAKRWAAARSR</sequence>
<dbReference type="AlphaFoldDB" id="A0A417Z6K8"/>
<dbReference type="EMBL" id="QWLM01000006">
    <property type="protein sequence ID" value="RHW46249.1"/>
    <property type="molecule type" value="Genomic_DNA"/>
</dbReference>
<dbReference type="PANTHER" id="PTHR35149">
    <property type="entry name" value="SLL5132 PROTEIN"/>
    <property type="match status" value="1"/>
</dbReference>
<protein>
    <submittedName>
        <fullName evidence="2">HNH endonuclease</fullName>
    </submittedName>
</protein>
<organism evidence="2 3">
    <name type="scientific">Dermacoccus abyssi</name>
    <dbReference type="NCBI Taxonomy" id="322596"/>
    <lineage>
        <taxon>Bacteria</taxon>
        <taxon>Bacillati</taxon>
        <taxon>Actinomycetota</taxon>
        <taxon>Actinomycetes</taxon>
        <taxon>Micrococcales</taxon>
        <taxon>Dermacoccaceae</taxon>
        <taxon>Dermacoccus</taxon>
    </lineage>
</organism>
<dbReference type="PANTHER" id="PTHR35149:SF1">
    <property type="entry name" value="DUF5655 DOMAIN-CONTAINING PROTEIN"/>
    <property type="match status" value="1"/>
</dbReference>
<reference evidence="2 3" key="1">
    <citation type="submission" date="2018-08" db="EMBL/GenBank/DDBJ databases">
        <title>Whole genome sequence analysis of Dermacoccus abyssi bacteria isolated from Deep Mariana trench Micromonospora spp reveals genes involved in the environmental adaptation and production of secondary metabolites.</title>
        <authorList>
            <person name="Abdel-Mageed W.M."/>
            <person name="Lehri B."/>
            <person name="Nouioui I."/>
            <person name="Goodfellow I."/>
            <person name="Jaspars M."/>
            <person name="Karlyshev A."/>
        </authorList>
    </citation>
    <scope>NUCLEOTIDE SEQUENCE [LARGE SCALE GENOMIC DNA]</scope>
    <source>
        <strain evidence="2 3">MT1.1</strain>
    </source>
</reference>
<evidence type="ECO:0000313" key="2">
    <source>
        <dbReference type="EMBL" id="RHW46249.1"/>
    </source>
</evidence>